<reference evidence="1 2" key="1">
    <citation type="journal article" date="2010" name="Nature">
        <title>Comparative genomics reveals mobile pathogenicity chromosomes in Fusarium.</title>
        <authorList>
            <person name="Ma L.J."/>
            <person name="van der Does H.C."/>
            <person name="Borkovich K.A."/>
            <person name="Coleman J.J."/>
            <person name="Daboussi M.J."/>
            <person name="Di Pietro A."/>
            <person name="Dufresne M."/>
            <person name="Freitag M."/>
            <person name="Grabherr M."/>
            <person name="Henrissat B."/>
            <person name="Houterman P.M."/>
            <person name="Kang S."/>
            <person name="Shim W.B."/>
            <person name="Woloshuk C."/>
            <person name="Xie X."/>
            <person name="Xu J.R."/>
            <person name="Antoniw J."/>
            <person name="Baker S.E."/>
            <person name="Bluhm B.H."/>
            <person name="Breakspear A."/>
            <person name="Brown D.W."/>
            <person name="Butchko R.A."/>
            <person name="Chapman S."/>
            <person name="Coulson R."/>
            <person name="Coutinho P.M."/>
            <person name="Danchin E.G."/>
            <person name="Diener A."/>
            <person name="Gale L.R."/>
            <person name="Gardiner D.M."/>
            <person name="Goff S."/>
            <person name="Hammond-Kosack K.E."/>
            <person name="Hilburn K."/>
            <person name="Hua-Van A."/>
            <person name="Jonkers W."/>
            <person name="Kazan K."/>
            <person name="Kodira C.D."/>
            <person name="Koehrsen M."/>
            <person name="Kumar L."/>
            <person name="Lee Y.H."/>
            <person name="Li L."/>
            <person name="Manners J.M."/>
            <person name="Miranda-Saavedra D."/>
            <person name="Mukherjee M."/>
            <person name="Park G."/>
            <person name="Park J."/>
            <person name="Park S.Y."/>
            <person name="Proctor R.H."/>
            <person name="Regev A."/>
            <person name="Ruiz-Roldan M.C."/>
            <person name="Sain D."/>
            <person name="Sakthikumar S."/>
            <person name="Sykes S."/>
            <person name="Schwartz D.C."/>
            <person name="Turgeon B.G."/>
            <person name="Wapinski I."/>
            <person name="Yoder O."/>
            <person name="Young S."/>
            <person name="Zeng Q."/>
            <person name="Zhou S."/>
            <person name="Galagan J."/>
            <person name="Cuomo C.A."/>
            <person name="Kistler H.C."/>
            <person name="Rep M."/>
        </authorList>
    </citation>
    <scope>NUCLEOTIDE SEQUENCE [LARGE SCALE GENOMIC DNA]</scope>
    <source>
        <strain evidence="1">7600</strain>
        <strain evidence="2">M3125 / FGSC 7600</strain>
    </source>
</reference>
<dbReference type="EMBL" id="DS022244">
    <property type="protein sequence ID" value="EWG40194.1"/>
    <property type="molecule type" value="Genomic_DNA"/>
</dbReference>
<reference evidence="1" key="2">
    <citation type="submission" date="2013-11" db="EMBL/GenBank/DDBJ databases">
        <authorList>
            <consortium name="The Broad Institute Genome Sequencing Platform"/>
            <person name="Ma L.-J."/>
            <person name="Corby-Kistler H."/>
            <person name="Broz K."/>
            <person name="Gale L.R."/>
            <person name="Jonkers W."/>
            <person name="O'Donnell K."/>
            <person name="Ploetz R."/>
            <person name="Steinberg C."/>
            <person name="Schwartz D.C."/>
            <person name="VanEtten H."/>
            <person name="Zhou S."/>
            <person name="Young S.K."/>
            <person name="Zeng Q."/>
            <person name="Gargeya S."/>
            <person name="Fitzgerald M."/>
            <person name="Abouelleil A."/>
            <person name="Alvarado L."/>
            <person name="Chapman S.B."/>
            <person name="Gainer-Dewar J."/>
            <person name="Goldberg J."/>
            <person name="Griggs A."/>
            <person name="Gujja S."/>
            <person name="Hansen M."/>
            <person name="Howarth C."/>
            <person name="Imamovic A."/>
            <person name="Ireland A."/>
            <person name="Larimer J."/>
            <person name="McCowan C."/>
            <person name="Murphy C."/>
            <person name="Pearson M."/>
            <person name="Poon T.W."/>
            <person name="Priest M."/>
            <person name="Roberts A."/>
            <person name="Saif S."/>
            <person name="Shea T."/>
            <person name="Sykes S."/>
            <person name="Wortman J."/>
            <person name="Nusbaum C."/>
            <person name="Birren B."/>
        </authorList>
    </citation>
    <scope>NUCLEOTIDE SEQUENCE</scope>
    <source>
        <strain evidence="1">7600</strain>
    </source>
</reference>
<organism evidence="1 2">
    <name type="scientific">Gibberella moniliformis (strain M3125 / FGSC 7600)</name>
    <name type="common">Maize ear and stalk rot fungus</name>
    <name type="synonym">Fusarium verticillioides</name>
    <dbReference type="NCBI Taxonomy" id="334819"/>
    <lineage>
        <taxon>Eukaryota</taxon>
        <taxon>Fungi</taxon>
        <taxon>Dikarya</taxon>
        <taxon>Ascomycota</taxon>
        <taxon>Pezizomycotina</taxon>
        <taxon>Sordariomycetes</taxon>
        <taxon>Hypocreomycetidae</taxon>
        <taxon>Hypocreales</taxon>
        <taxon>Nectriaceae</taxon>
        <taxon>Fusarium</taxon>
        <taxon>Fusarium fujikuroi species complex</taxon>
    </lineage>
</organism>
<name>W7LNX4_GIBM7</name>
<gene>
    <name evidence="1" type="ORF">FVEG_15117</name>
</gene>
<accession>W7LNX4</accession>
<dbReference type="KEGG" id="fvr:FVEG_15117"/>
<dbReference type="RefSeq" id="XP_018746386.1">
    <property type="nucleotide sequence ID" value="XM_018904213.1"/>
</dbReference>
<dbReference type="EMBL" id="DS022244">
    <property type="protein sequence ID" value="EWG40198.1"/>
    <property type="molecule type" value="Genomic_DNA"/>
</dbReference>
<dbReference type="RefSeq" id="XP_018746385.1">
    <property type="nucleotide sequence ID" value="XM_018904212.1"/>
</dbReference>
<dbReference type="EMBL" id="DS022244">
    <property type="protein sequence ID" value="EWG40197.1"/>
    <property type="molecule type" value="Genomic_DNA"/>
</dbReference>
<proteinExistence type="predicted"/>
<dbReference type="AlphaFoldDB" id="W7LNX4"/>
<dbReference type="RefSeq" id="XP_018746387.1">
    <property type="nucleotide sequence ID" value="XM_018904214.1"/>
</dbReference>
<dbReference type="RefSeq" id="XP_018746391.1">
    <property type="nucleotide sequence ID" value="XM_018904218.1"/>
</dbReference>
<dbReference type="RefSeq" id="XP_018746388.1">
    <property type="nucleotide sequence ID" value="XM_018904215.1"/>
</dbReference>
<dbReference type="EMBL" id="DS022244">
    <property type="protein sequence ID" value="EWG40201.1"/>
    <property type="molecule type" value="Genomic_DNA"/>
</dbReference>
<protein>
    <submittedName>
        <fullName evidence="1">Uncharacterized protein</fullName>
    </submittedName>
</protein>
<sequence length="132" mass="14597">MKRALLRKADSKDVSSLLLTPYSRPYYNAVLTFASAFHTPQPPSFPTQPGHGFGGLPYPRVGTLRTSPKTLKLANSASLGIDHVWPIHPSCCPFLVLDNTSRLHMAVYVNVHRLLLTSLSMHCFAHLSRACL</sequence>
<dbReference type="Proteomes" id="UP000009096">
    <property type="component" value="Chromosome 5"/>
</dbReference>
<evidence type="ECO:0000313" key="1">
    <source>
        <dbReference type="EMBL" id="EWG40201.1"/>
    </source>
</evidence>
<dbReference type="VEuPathDB" id="FungiDB:FVEG_15117"/>
<dbReference type="RefSeq" id="XP_018746389.1">
    <property type="nucleotide sequence ID" value="XM_018904216.1"/>
</dbReference>
<dbReference type="GeneID" id="30071993"/>
<dbReference type="EMBL" id="DS022244">
    <property type="protein sequence ID" value="EWG40196.1"/>
    <property type="molecule type" value="Genomic_DNA"/>
</dbReference>
<dbReference type="EMBL" id="DS022244">
    <property type="protein sequence ID" value="EWG40200.1"/>
    <property type="molecule type" value="Genomic_DNA"/>
</dbReference>
<evidence type="ECO:0000313" key="2">
    <source>
        <dbReference type="Proteomes" id="UP000009096"/>
    </source>
</evidence>
<dbReference type="EMBL" id="DS022244">
    <property type="protein sequence ID" value="EWG40195.1"/>
    <property type="molecule type" value="Genomic_DNA"/>
</dbReference>
<dbReference type="EMBL" id="DS022244">
    <property type="protein sequence ID" value="EWG40199.1"/>
    <property type="molecule type" value="Genomic_DNA"/>
</dbReference>
<keyword evidence="2" id="KW-1185">Reference proteome</keyword>
<dbReference type="RefSeq" id="XP_018746392.1">
    <property type="nucleotide sequence ID" value="XM_018904219.1"/>
</dbReference>
<dbReference type="RefSeq" id="XP_018746390.1">
    <property type="nucleotide sequence ID" value="XM_018904217.1"/>
</dbReference>